<dbReference type="GO" id="GO:0008237">
    <property type="term" value="F:metallopeptidase activity"/>
    <property type="evidence" value="ECO:0007669"/>
    <property type="project" value="InterPro"/>
</dbReference>
<evidence type="ECO:0000313" key="4">
    <source>
        <dbReference type="Proteomes" id="UP000245119"/>
    </source>
</evidence>
<dbReference type="Gene3D" id="3.40.390.10">
    <property type="entry name" value="Collagenase (Catalytic Domain)"/>
    <property type="match status" value="1"/>
</dbReference>
<comment type="caution">
    <text evidence="3">The sequence shown here is derived from an EMBL/GenBank/DDBJ whole genome shotgun (WGS) entry which is preliminary data.</text>
</comment>
<feature type="region of interest" description="Disordered" evidence="1">
    <location>
        <begin position="61"/>
        <end position="83"/>
    </location>
</feature>
<feature type="chain" id="PRO_5015773397" description="Peptidase M12B domain-containing protein" evidence="2">
    <location>
        <begin position="19"/>
        <end position="336"/>
    </location>
</feature>
<organism evidence="3 4">
    <name type="scientific">Pomacea canaliculata</name>
    <name type="common">Golden apple snail</name>
    <dbReference type="NCBI Taxonomy" id="400727"/>
    <lineage>
        <taxon>Eukaryota</taxon>
        <taxon>Metazoa</taxon>
        <taxon>Spiralia</taxon>
        <taxon>Lophotrochozoa</taxon>
        <taxon>Mollusca</taxon>
        <taxon>Gastropoda</taxon>
        <taxon>Caenogastropoda</taxon>
        <taxon>Architaenioglossa</taxon>
        <taxon>Ampullarioidea</taxon>
        <taxon>Ampullariidae</taxon>
        <taxon>Pomacea</taxon>
    </lineage>
</organism>
<dbReference type="Proteomes" id="UP000245119">
    <property type="component" value="Linkage Group LG2"/>
</dbReference>
<evidence type="ECO:0000256" key="2">
    <source>
        <dbReference type="SAM" id="SignalP"/>
    </source>
</evidence>
<dbReference type="InterPro" id="IPR024079">
    <property type="entry name" value="MetalloPept_cat_dom_sf"/>
</dbReference>
<reference evidence="3 4" key="1">
    <citation type="submission" date="2018-04" db="EMBL/GenBank/DDBJ databases">
        <title>The genome of golden apple snail Pomacea canaliculata provides insight into stress tolerance and invasive adaptation.</title>
        <authorList>
            <person name="Liu C."/>
            <person name="Liu B."/>
            <person name="Ren Y."/>
            <person name="Zhang Y."/>
            <person name="Wang H."/>
            <person name="Li S."/>
            <person name="Jiang F."/>
            <person name="Yin L."/>
            <person name="Zhang G."/>
            <person name="Qian W."/>
            <person name="Fan W."/>
        </authorList>
    </citation>
    <scope>NUCLEOTIDE SEQUENCE [LARGE SCALE GENOMIC DNA]</scope>
    <source>
        <strain evidence="3">SZHN2017</strain>
        <tissue evidence="3">Muscle</tissue>
    </source>
</reference>
<dbReference type="AlphaFoldDB" id="A0A2T7PTH6"/>
<dbReference type="Pfam" id="PF13582">
    <property type="entry name" value="Reprolysin_3"/>
    <property type="match status" value="1"/>
</dbReference>
<keyword evidence="4" id="KW-1185">Reference proteome</keyword>
<name>A0A2T7PTH6_POMCA</name>
<evidence type="ECO:0000256" key="1">
    <source>
        <dbReference type="SAM" id="MobiDB-lite"/>
    </source>
</evidence>
<feature type="signal peptide" evidence="2">
    <location>
        <begin position="1"/>
        <end position="18"/>
    </location>
</feature>
<keyword evidence="2" id="KW-0732">Signal</keyword>
<gene>
    <name evidence="3" type="ORF">C0Q70_03713</name>
</gene>
<dbReference type="SUPFAM" id="SSF55486">
    <property type="entry name" value="Metalloproteases ('zincins'), catalytic domain"/>
    <property type="match status" value="1"/>
</dbReference>
<dbReference type="OrthoDB" id="6040087at2759"/>
<accession>A0A2T7PTH6</accession>
<protein>
    <recommendedName>
        <fullName evidence="5">Peptidase M12B domain-containing protein</fullName>
    </recommendedName>
</protein>
<evidence type="ECO:0008006" key="5">
    <source>
        <dbReference type="Google" id="ProtNLM"/>
    </source>
</evidence>
<sequence length="336" mass="37916">MDKMSILMVCLMAALSEAVLHEFSLQNVLDDDELVDHASRVARAADAAGYEIATLYGESLESGEHRRPESGGALGERNDNQSPTDQRLLLQWPSEGQVWLRFTVAVGAIQSKDRNFQLLPLPEDVTRKFPFLHVLITWSNTTDDQHSSQADNFVDVPIDEVNKVEDEDTNNEKVKRSVRDRKMTIEVGVYLDRLFLNKVWEKHRISSNQQLTDFIAQKWSGIAGVLHNPSLVGWDITIKVVNVEIWRSNPWWYQDSTKDLGKRLRMASTNTMNQPFDYISFETADAEPPGKMGLAHVGGMCNPRTRVGITKGANYNFAPEIHEMGHAYVSSLTVNS</sequence>
<dbReference type="EMBL" id="PZQS01000002">
    <property type="protein sequence ID" value="PVD36726.1"/>
    <property type="molecule type" value="Genomic_DNA"/>
</dbReference>
<evidence type="ECO:0000313" key="3">
    <source>
        <dbReference type="EMBL" id="PVD36726.1"/>
    </source>
</evidence>
<proteinExistence type="predicted"/>